<accession>A0A855A9F0</accession>
<proteinExistence type="predicted"/>
<dbReference type="Pfam" id="PF24677">
    <property type="entry name" value="DUF7657"/>
    <property type="match status" value="1"/>
</dbReference>
<dbReference type="Proteomes" id="UP000220611">
    <property type="component" value="Unassembled WGS sequence"/>
</dbReference>
<feature type="domain" description="DUF7657" evidence="2">
    <location>
        <begin position="67"/>
        <end position="181"/>
    </location>
</feature>
<keyword evidence="4" id="KW-1185">Reference proteome</keyword>
<dbReference type="InterPro" id="IPR056074">
    <property type="entry name" value="DUF7657"/>
</dbReference>
<keyword evidence="1" id="KW-1133">Transmembrane helix</keyword>
<evidence type="ECO:0000256" key="1">
    <source>
        <dbReference type="SAM" id="Phobius"/>
    </source>
</evidence>
<evidence type="ECO:0000313" key="4">
    <source>
        <dbReference type="Proteomes" id="UP000220611"/>
    </source>
</evidence>
<protein>
    <recommendedName>
        <fullName evidence="2">DUF7657 domain-containing protein</fullName>
    </recommendedName>
</protein>
<feature type="transmembrane region" description="Helical" evidence="1">
    <location>
        <begin position="32"/>
        <end position="58"/>
    </location>
</feature>
<gene>
    <name evidence="3" type="ORF">CH238_00380</name>
</gene>
<reference evidence="3 4" key="1">
    <citation type="submission" date="2017-07" db="EMBL/GenBank/DDBJ databases">
        <title>Prevalence of linear plasmids in Cutibacterium (Propionibacterium) acnes isolates obtained from prostatic tissue.</title>
        <authorList>
            <person name="Davidsson S."/>
            <person name="Carlsson J."/>
            <person name="Molling P."/>
            <person name="Andren O."/>
            <person name="Andersson S.-O."/>
            <person name="Brzuszkiewicz E."/>
            <person name="Poehlein A."/>
            <person name="Al-Zeer M."/>
            <person name="Brinkmann V."/>
            <person name="Scavenius C."/>
            <person name="Nazipi S."/>
            <person name="Soderquist B."/>
            <person name="Bruggemann H."/>
        </authorList>
    </citation>
    <scope>NUCLEOTIDE SEQUENCE [LARGE SCALE GENOMIC DNA]</scope>
    <source>
        <strain evidence="3 4">DSM 753</strain>
    </source>
</reference>
<evidence type="ECO:0000259" key="2">
    <source>
        <dbReference type="Pfam" id="PF24677"/>
    </source>
</evidence>
<comment type="caution">
    <text evidence="3">The sequence shown here is derived from an EMBL/GenBank/DDBJ whole genome shotgun (WGS) entry which is preliminary data.</text>
</comment>
<organism evidence="3 4">
    <name type="scientific">[Clostridium] leptum DSM 753</name>
    <dbReference type="NCBI Taxonomy" id="428125"/>
    <lineage>
        <taxon>Bacteria</taxon>
        <taxon>Bacillati</taxon>
        <taxon>Bacillota</taxon>
        <taxon>Clostridia</taxon>
        <taxon>Eubacteriales</taxon>
        <taxon>Oscillospiraceae</taxon>
        <taxon>Oscillospiraceae incertae sedis</taxon>
    </lineage>
</organism>
<sequence>MLFAVVAVFFYFYRQLIYLGGNIEISVVFSQLFWRAFLVGLIGFFCFFAILFFGYRLLQPFGNFLYRWRYMVAATVLFACVLLNLNGSSIGCWNGILADGQDDGLLFGVNRAVRSDEWAVNTPMAFAQYYDPQGAYPYFGQVMRGAITDSFIVYGQIVWDIAVLFRPFIGGICFWERNVAYRFLMC</sequence>
<dbReference type="AlphaFoldDB" id="A0A855A9F0"/>
<feature type="transmembrane region" description="Helical" evidence="1">
    <location>
        <begin position="151"/>
        <end position="175"/>
    </location>
</feature>
<feature type="transmembrane region" description="Helical" evidence="1">
    <location>
        <begin position="70"/>
        <end position="96"/>
    </location>
</feature>
<keyword evidence="1" id="KW-0472">Membrane</keyword>
<dbReference type="EMBL" id="NOXF01000001">
    <property type="protein sequence ID" value="PEQ25492.1"/>
    <property type="molecule type" value="Genomic_DNA"/>
</dbReference>
<evidence type="ECO:0000313" key="3">
    <source>
        <dbReference type="EMBL" id="PEQ25492.1"/>
    </source>
</evidence>
<name>A0A855A9F0_9FIRM</name>
<keyword evidence="1" id="KW-0812">Transmembrane</keyword>